<dbReference type="AlphaFoldDB" id="A0A9N9H619"/>
<protein>
    <submittedName>
        <fullName evidence="2">6999_t:CDS:1</fullName>
    </submittedName>
</protein>
<evidence type="ECO:0000313" key="2">
    <source>
        <dbReference type="EMBL" id="CAG8649897.1"/>
    </source>
</evidence>
<comment type="caution">
    <text evidence="2">The sequence shown here is derived from an EMBL/GenBank/DDBJ whole genome shotgun (WGS) entry which is preliminary data.</text>
</comment>
<organism evidence="2 3">
    <name type="scientific">Cetraspora pellucida</name>
    <dbReference type="NCBI Taxonomy" id="1433469"/>
    <lineage>
        <taxon>Eukaryota</taxon>
        <taxon>Fungi</taxon>
        <taxon>Fungi incertae sedis</taxon>
        <taxon>Mucoromycota</taxon>
        <taxon>Glomeromycotina</taxon>
        <taxon>Glomeromycetes</taxon>
        <taxon>Diversisporales</taxon>
        <taxon>Gigasporaceae</taxon>
        <taxon>Cetraspora</taxon>
    </lineage>
</organism>
<dbReference type="Proteomes" id="UP000789759">
    <property type="component" value="Unassembled WGS sequence"/>
</dbReference>
<keyword evidence="3" id="KW-1185">Reference proteome</keyword>
<dbReference type="OrthoDB" id="2418146at2759"/>
<accession>A0A9N9H619</accession>
<evidence type="ECO:0000313" key="3">
    <source>
        <dbReference type="Proteomes" id="UP000789759"/>
    </source>
</evidence>
<reference evidence="2" key="1">
    <citation type="submission" date="2021-06" db="EMBL/GenBank/DDBJ databases">
        <authorList>
            <person name="Kallberg Y."/>
            <person name="Tangrot J."/>
            <person name="Rosling A."/>
        </authorList>
    </citation>
    <scope>NUCLEOTIDE SEQUENCE</scope>
    <source>
        <strain evidence="2">FL966</strain>
    </source>
</reference>
<sequence>MNIFLNETIIHFIGPVVEIYFAKLIIDYAIMVTIERNNSPTPGRVENPDIPSNQES</sequence>
<gene>
    <name evidence="2" type="ORF">CPELLU_LOCUS9276</name>
</gene>
<proteinExistence type="predicted"/>
<dbReference type="EMBL" id="CAJVQA010007009">
    <property type="protein sequence ID" value="CAG8649897.1"/>
    <property type="molecule type" value="Genomic_DNA"/>
</dbReference>
<feature type="non-terminal residue" evidence="2">
    <location>
        <position position="56"/>
    </location>
</feature>
<evidence type="ECO:0000256" key="1">
    <source>
        <dbReference type="SAM" id="MobiDB-lite"/>
    </source>
</evidence>
<name>A0A9N9H619_9GLOM</name>
<feature type="region of interest" description="Disordered" evidence="1">
    <location>
        <begin position="37"/>
        <end position="56"/>
    </location>
</feature>